<evidence type="ECO:0000256" key="3">
    <source>
        <dbReference type="ARBA" id="ARBA00022801"/>
    </source>
</evidence>
<dbReference type="Pfam" id="PF18348">
    <property type="entry name" value="SH3_16"/>
    <property type="match status" value="1"/>
</dbReference>
<evidence type="ECO:0000313" key="7">
    <source>
        <dbReference type="Proteomes" id="UP000240572"/>
    </source>
</evidence>
<sequence length="262" mass="29734">MNLAYAVCSVSVMPLRAEASHRAEQVSQVLFGERLEVMAQEKGGWLKVRCEWDDYEGWAKEGQVTIIPYKEFRKPLHNLSLSPADVIRVPEGQFMLSPGSSLFQMRAKLMRWHNREFLFKGKKIALKEAVFSPELVTGYSKLFIGSPYNWGGRSLMGIDCSGFTQMVYKMMHIRLPRDAYQQAENGETVGFLQQARCGDLAFFDNEEGRITHVGILLDDHTIIHATESSGCVVIDPIDNGGIISKRLRQRTHNLRLVKRIVS</sequence>
<evidence type="ECO:0000313" key="6">
    <source>
        <dbReference type="EMBL" id="PSK94810.1"/>
    </source>
</evidence>
<dbReference type="EMBL" id="PYGD01000001">
    <property type="protein sequence ID" value="PSK94810.1"/>
    <property type="molecule type" value="Genomic_DNA"/>
</dbReference>
<feature type="domain" description="NlpC/P60" evidence="5">
    <location>
        <begin position="130"/>
        <end position="258"/>
    </location>
</feature>
<keyword evidence="2" id="KW-0645">Protease</keyword>
<dbReference type="Gene3D" id="2.30.30.40">
    <property type="entry name" value="SH3 Domains"/>
    <property type="match status" value="1"/>
</dbReference>
<keyword evidence="3" id="KW-0378">Hydrolase</keyword>
<dbReference type="Pfam" id="PF00877">
    <property type="entry name" value="NLPC_P60"/>
    <property type="match status" value="1"/>
</dbReference>
<gene>
    <name evidence="6" type="ORF">B0I18_101973</name>
</gene>
<comment type="similarity">
    <text evidence="1">Belongs to the peptidase C40 family.</text>
</comment>
<evidence type="ECO:0000256" key="1">
    <source>
        <dbReference type="ARBA" id="ARBA00007074"/>
    </source>
</evidence>
<dbReference type="GO" id="GO:0008234">
    <property type="term" value="F:cysteine-type peptidase activity"/>
    <property type="evidence" value="ECO:0007669"/>
    <property type="project" value="UniProtKB-KW"/>
</dbReference>
<evidence type="ECO:0000256" key="4">
    <source>
        <dbReference type="ARBA" id="ARBA00022807"/>
    </source>
</evidence>
<evidence type="ECO:0000259" key="5">
    <source>
        <dbReference type="PROSITE" id="PS51935"/>
    </source>
</evidence>
<reference evidence="6 7" key="1">
    <citation type="submission" date="2018-03" db="EMBL/GenBank/DDBJ databases">
        <title>Genomic Encyclopedia of Type Strains, Phase III (KMG-III): the genomes of soil and plant-associated and newly described type strains.</title>
        <authorList>
            <person name="Whitman W."/>
        </authorList>
    </citation>
    <scope>NUCLEOTIDE SEQUENCE [LARGE SCALE GENOMIC DNA]</scope>
    <source>
        <strain evidence="6 7">CGMCC 1.12700</strain>
    </source>
</reference>
<dbReference type="SUPFAM" id="SSF54001">
    <property type="entry name" value="Cysteine proteinases"/>
    <property type="match status" value="1"/>
</dbReference>
<dbReference type="InterPro" id="IPR000064">
    <property type="entry name" value="NLP_P60_dom"/>
</dbReference>
<name>A0A2P8DC67_9BACT</name>
<comment type="caution">
    <text evidence="6">The sequence shown here is derived from an EMBL/GenBank/DDBJ whole genome shotgun (WGS) entry which is preliminary data.</text>
</comment>
<dbReference type="PROSITE" id="PS51935">
    <property type="entry name" value="NLPC_P60"/>
    <property type="match status" value="1"/>
</dbReference>
<dbReference type="Gene3D" id="3.90.1720.10">
    <property type="entry name" value="endopeptidase domain like (from Nostoc punctiforme)"/>
    <property type="match status" value="1"/>
</dbReference>
<dbReference type="RefSeq" id="WP_106521497.1">
    <property type="nucleotide sequence ID" value="NZ_PYGD01000001.1"/>
</dbReference>
<proteinExistence type="inferred from homology"/>
<dbReference type="PANTHER" id="PTHR47053:SF1">
    <property type="entry name" value="MUREIN DD-ENDOPEPTIDASE MEPH-RELATED"/>
    <property type="match status" value="1"/>
</dbReference>
<dbReference type="PANTHER" id="PTHR47053">
    <property type="entry name" value="MUREIN DD-ENDOPEPTIDASE MEPH-RELATED"/>
    <property type="match status" value="1"/>
</dbReference>
<protein>
    <submittedName>
        <fullName evidence="6">SH3 domain-containing protein</fullName>
    </submittedName>
</protein>
<dbReference type="AlphaFoldDB" id="A0A2P8DC67"/>
<dbReference type="InterPro" id="IPR041382">
    <property type="entry name" value="SH3_16"/>
</dbReference>
<evidence type="ECO:0000256" key="2">
    <source>
        <dbReference type="ARBA" id="ARBA00022670"/>
    </source>
</evidence>
<dbReference type="InterPro" id="IPR038765">
    <property type="entry name" value="Papain-like_cys_pep_sf"/>
</dbReference>
<accession>A0A2P8DC67</accession>
<keyword evidence="7" id="KW-1185">Reference proteome</keyword>
<dbReference type="Proteomes" id="UP000240572">
    <property type="component" value="Unassembled WGS sequence"/>
</dbReference>
<dbReference type="InterPro" id="IPR051202">
    <property type="entry name" value="Peptidase_C40"/>
</dbReference>
<organism evidence="6 7">
    <name type="scientific">Taibaiella chishuiensis</name>
    <dbReference type="NCBI Taxonomy" id="1434707"/>
    <lineage>
        <taxon>Bacteria</taxon>
        <taxon>Pseudomonadati</taxon>
        <taxon>Bacteroidota</taxon>
        <taxon>Chitinophagia</taxon>
        <taxon>Chitinophagales</taxon>
        <taxon>Chitinophagaceae</taxon>
        <taxon>Taibaiella</taxon>
    </lineage>
</organism>
<dbReference type="OrthoDB" id="9813368at2"/>
<dbReference type="GO" id="GO:0006508">
    <property type="term" value="P:proteolysis"/>
    <property type="evidence" value="ECO:0007669"/>
    <property type="project" value="UniProtKB-KW"/>
</dbReference>
<keyword evidence="4" id="KW-0788">Thiol protease</keyword>